<keyword evidence="5" id="KW-1185">Reference proteome</keyword>
<sequence>MPPADATLQVTLSILGGQDEFKKRKIILAPNDQIPIGRASKSTHKNVQSAANNIYIDSAVISREHAVLSNKTSSGVPTIYLKDVGSMHGTMVNEKIIKAHRDIELNNGDILQFGSDVLRESNRFFAKKFHFESGPILPPPTPTSVKPAHPSAFTVPDAETSEGEVSSEEMDTMRFAPHAVALYGTQSNPVDLDDLEDVLPRSPVVSALVSESETKISIAQPDGPLHAAAGKDRYEEFPNMSPLGRHVSSDEDEGDFDEDEQDDEEAPLDHNSDGVSSRELSPPRPLASDFEDPLDGAAVVIHQSNSPQEPPSAKVSESTEIRTSLRGMLCETDNEDDDADYLEDGYSVASDDISSEQSYSDEEEDREAVRPAVISEHVASTITGEKGSGNPSMSPWVTATSTASGQAAQSAAPYRANEMPMSLKNIMSSDEDLISPLNSRLDVPAPKSSERTTPPSQPLLATPTCKESHNRPLGMSEYPHFGPWGGAAGSHRTTPPRPTPWGTAGEFSSLMKEIDDSCEDYPFQGYMPYQDGGYRVPSDSYTTFGRPIGGAVNTAGPLKSYVPPSWSAGNTVYGENTWCPRQMPSGQTVPRGQVCSAFDQPKPEPIVKNATTGRTDEAWPRMPTPPTSNAALAFNNSMDAIDEPLKPRTRVSITEIVEEPPQIFEVFPREPPTPTSVTSMKRKAEVLDVEEPLEMSTSAPIGTETGSSKTETAPAAEPRAKRMRLQLAATAMAGAVVGGLGVLGALISLPDNFFQ</sequence>
<gene>
    <name evidence="4" type="ORF">GQ43DRAFT_492783</name>
</gene>
<evidence type="ECO:0000313" key="5">
    <source>
        <dbReference type="Proteomes" id="UP000799536"/>
    </source>
</evidence>
<keyword evidence="2" id="KW-0472">Membrane</keyword>
<organism evidence="4 5">
    <name type="scientific">Delitschia confertaspora ATCC 74209</name>
    <dbReference type="NCBI Taxonomy" id="1513339"/>
    <lineage>
        <taxon>Eukaryota</taxon>
        <taxon>Fungi</taxon>
        <taxon>Dikarya</taxon>
        <taxon>Ascomycota</taxon>
        <taxon>Pezizomycotina</taxon>
        <taxon>Dothideomycetes</taxon>
        <taxon>Pleosporomycetidae</taxon>
        <taxon>Pleosporales</taxon>
        <taxon>Delitschiaceae</taxon>
        <taxon>Delitschia</taxon>
    </lineage>
</organism>
<dbReference type="InterPro" id="IPR000253">
    <property type="entry name" value="FHA_dom"/>
</dbReference>
<feature type="region of interest" description="Disordered" evidence="1">
    <location>
        <begin position="436"/>
        <end position="474"/>
    </location>
</feature>
<feature type="transmembrane region" description="Helical" evidence="2">
    <location>
        <begin position="727"/>
        <end position="749"/>
    </location>
</feature>
<dbReference type="InterPro" id="IPR008984">
    <property type="entry name" value="SMAD_FHA_dom_sf"/>
</dbReference>
<evidence type="ECO:0000259" key="3">
    <source>
        <dbReference type="PROSITE" id="PS50006"/>
    </source>
</evidence>
<dbReference type="Gene3D" id="2.60.200.20">
    <property type="match status" value="1"/>
</dbReference>
<dbReference type="PROSITE" id="PS50006">
    <property type="entry name" value="FHA_DOMAIN"/>
    <property type="match status" value="1"/>
</dbReference>
<accession>A0A9P4MMY8</accession>
<dbReference type="Pfam" id="PF00498">
    <property type="entry name" value="FHA"/>
    <property type="match status" value="1"/>
</dbReference>
<feature type="region of interest" description="Disordered" evidence="1">
    <location>
        <begin position="691"/>
        <end position="720"/>
    </location>
</feature>
<dbReference type="EMBL" id="ML994115">
    <property type="protein sequence ID" value="KAF2198819.1"/>
    <property type="molecule type" value="Genomic_DNA"/>
</dbReference>
<name>A0A9P4MMY8_9PLEO</name>
<comment type="caution">
    <text evidence="4">The sequence shown here is derived from an EMBL/GenBank/DDBJ whole genome shotgun (WGS) entry which is preliminary data.</text>
</comment>
<keyword evidence="2" id="KW-0812">Transmembrane</keyword>
<dbReference type="SUPFAM" id="SSF49879">
    <property type="entry name" value="SMAD/FHA domain"/>
    <property type="match status" value="1"/>
</dbReference>
<evidence type="ECO:0000256" key="1">
    <source>
        <dbReference type="SAM" id="MobiDB-lite"/>
    </source>
</evidence>
<dbReference type="SMART" id="SM00240">
    <property type="entry name" value="FHA"/>
    <property type="match status" value="1"/>
</dbReference>
<keyword evidence="2" id="KW-1133">Transmembrane helix</keyword>
<dbReference type="PANTHER" id="PTHR15715:SF37">
    <property type="entry name" value="LD47843P"/>
    <property type="match status" value="1"/>
</dbReference>
<evidence type="ECO:0000256" key="2">
    <source>
        <dbReference type="SAM" id="Phobius"/>
    </source>
</evidence>
<feature type="compositionally biased region" description="Low complexity" evidence="1">
    <location>
        <begin position="398"/>
        <end position="412"/>
    </location>
</feature>
<dbReference type="OrthoDB" id="4096268at2759"/>
<proteinExistence type="predicted"/>
<protein>
    <recommendedName>
        <fullName evidence="3">FHA domain-containing protein</fullName>
    </recommendedName>
</protein>
<reference evidence="4" key="1">
    <citation type="journal article" date="2020" name="Stud. Mycol.">
        <title>101 Dothideomycetes genomes: a test case for predicting lifestyles and emergence of pathogens.</title>
        <authorList>
            <person name="Haridas S."/>
            <person name="Albert R."/>
            <person name="Binder M."/>
            <person name="Bloem J."/>
            <person name="Labutti K."/>
            <person name="Salamov A."/>
            <person name="Andreopoulos B."/>
            <person name="Baker S."/>
            <person name="Barry K."/>
            <person name="Bills G."/>
            <person name="Bluhm B."/>
            <person name="Cannon C."/>
            <person name="Castanera R."/>
            <person name="Culley D."/>
            <person name="Daum C."/>
            <person name="Ezra D."/>
            <person name="Gonzalez J."/>
            <person name="Henrissat B."/>
            <person name="Kuo A."/>
            <person name="Liang C."/>
            <person name="Lipzen A."/>
            <person name="Lutzoni F."/>
            <person name="Magnuson J."/>
            <person name="Mondo S."/>
            <person name="Nolan M."/>
            <person name="Ohm R."/>
            <person name="Pangilinan J."/>
            <person name="Park H.-J."/>
            <person name="Ramirez L."/>
            <person name="Alfaro M."/>
            <person name="Sun H."/>
            <person name="Tritt A."/>
            <person name="Yoshinaga Y."/>
            <person name="Zwiers L.-H."/>
            <person name="Turgeon B."/>
            <person name="Goodwin S."/>
            <person name="Spatafora J."/>
            <person name="Crous P."/>
            <person name="Grigoriev I."/>
        </authorList>
    </citation>
    <scope>NUCLEOTIDE SEQUENCE</scope>
    <source>
        <strain evidence="4">ATCC 74209</strain>
    </source>
</reference>
<dbReference type="AlphaFoldDB" id="A0A9P4MMY8"/>
<dbReference type="PANTHER" id="PTHR15715">
    <property type="entry name" value="CENTROSOMAL PROTEIN OF 170 KDA"/>
    <property type="match status" value="1"/>
</dbReference>
<feature type="compositionally biased region" description="Acidic residues" evidence="1">
    <location>
        <begin position="332"/>
        <end position="343"/>
    </location>
</feature>
<evidence type="ECO:0000313" key="4">
    <source>
        <dbReference type="EMBL" id="KAF2198819.1"/>
    </source>
</evidence>
<feature type="compositionally biased region" description="Acidic residues" evidence="1">
    <location>
        <begin position="250"/>
        <end position="266"/>
    </location>
</feature>
<feature type="domain" description="FHA" evidence="3">
    <location>
        <begin position="34"/>
        <end position="97"/>
    </location>
</feature>
<feature type="region of interest" description="Disordered" evidence="1">
    <location>
        <begin position="236"/>
        <end position="416"/>
    </location>
</feature>
<dbReference type="InterPro" id="IPR051176">
    <property type="entry name" value="Cent_Immune-Sig_Mod"/>
</dbReference>
<dbReference type="Proteomes" id="UP000799536">
    <property type="component" value="Unassembled WGS sequence"/>
</dbReference>
<dbReference type="GO" id="GO:0005737">
    <property type="term" value="C:cytoplasm"/>
    <property type="evidence" value="ECO:0007669"/>
    <property type="project" value="TreeGrafter"/>
</dbReference>
<feature type="compositionally biased region" description="Polar residues" evidence="1">
    <location>
        <begin position="695"/>
        <end position="711"/>
    </location>
</feature>
<feature type="compositionally biased region" description="Polar residues" evidence="1">
    <location>
        <begin position="378"/>
        <end position="397"/>
    </location>
</feature>